<accession>A0A6N8JEA4</accession>
<dbReference type="Pfam" id="PF01370">
    <property type="entry name" value="Epimerase"/>
    <property type="match status" value="1"/>
</dbReference>
<dbReference type="PANTHER" id="PTHR43245">
    <property type="entry name" value="BIFUNCTIONAL POLYMYXIN RESISTANCE PROTEIN ARNA"/>
    <property type="match status" value="1"/>
</dbReference>
<dbReference type="SUPFAM" id="SSF51735">
    <property type="entry name" value="NAD(P)-binding Rossmann-fold domains"/>
    <property type="match status" value="1"/>
</dbReference>
<feature type="domain" description="NAD-dependent epimerase/dehydratase" evidence="1">
    <location>
        <begin position="5"/>
        <end position="228"/>
    </location>
</feature>
<dbReference type="InterPro" id="IPR001509">
    <property type="entry name" value="Epimerase_deHydtase"/>
</dbReference>
<dbReference type="Gene3D" id="3.40.50.720">
    <property type="entry name" value="NAD(P)-binding Rossmann-like Domain"/>
    <property type="match status" value="1"/>
</dbReference>
<evidence type="ECO:0000313" key="3">
    <source>
        <dbReference type="Proteomes" id="UP000468388"/>
    </source>
</evidence>
<protein>
    <submittedName>
        <fullName evidence="2">NAD-dependent epimerase/dehydratase family protein</fullName>
    </submittedName>
</protein>
<name>A0A6N8JEA4_9BACT</name>
<dbReference type="InterPro" id="IPR050177">
    <property type="entry name" value="Lipid_A_modif_metabolic_enz"/>
</dbReference>
<organism evidence="2 3">
    <name type="scientific">Chitinophaga oryziterrae</name>
    <dbReference type="NCBI Taxonomy" id="1031224"/>
    <lineage>
        <taxon>Bacteria</taxon>
        <taxon>Pseudomonadati</taxon>
        <taxon>Bacteroidota</taxon>
        <taxon>Chitinophagia</taxon>
        <taxon>Chitinophagales</taxon>
        <taxon>Chitinophagaceae</taxon>
        <taxon>Chitinophaga</taxon>
    </lineage>
</organism>
<dbReference type="OrthoDB" id="9803111at2"/>
<dbReference type="Proteomes" id="UP000468388">
    <property type="component" value="Unassembled WGS sequence"/>
</dbReference>
<dbReference type="InterPro" id="IPR036291">
    <property type="entry name" value="NAD(P)-bd_dom_sf"/>
</dbReference>
<dbReference type="AlphaFoldDB" id="A0A6N8JEA4"/>
<comment type="caution">
    <text evidence="2">The sequence shown here is derived from an EMBL/GenBank/DDBJ whole genome shotgun (WGS) entry which is preliminary data.</text>
</comment>
<gene>
    <name evidence="2" type="ORF">GO495_22035</name>
</gene>
<proteinExistence type="predicted"/>
<evidence type="ECO:0000259" key="1">
    <source>
        <dbReference type="Pfam" id="PF01370"/>
    </source>
</evidence>
<dbReference type="PANTHER" id="PTHR43245:SF58">
    <property type="entry name" value="BLL5923 PROTEIN"/>
    <property type="match status" value="1"/>
</dbReference>
<dbReference type="RefSeq" id="WP_157301902.1">
    <property type="nucleotide sequence ID" value="NZ_BAAAZB010000026.1"/>
</dbReference>
<evidence type="ECO:0000313" key="2">
    <source>
        <dbReference type="EMBL" id="MVT43294.1"/>
    </source>
</evidence>
<dbReference type="EMBL" id="WRXO01000007">
    <property type="protein sequence ID" value="MVT43294.1"/>
    <property type="molecule type" value="Genomic_DNA"/>
</dbReference>
<keyword evidence="3" id="KW-1185">Reference proteome</keyword>
<reference evidence="2 3" key="1">
    <citation type="submission" date="2019-12" db="EMBL/GenBank/DDBJ databases">
        <title>The draft genomic sequence of strain Chitinophaga oryziterrae JCM 16595.</title>
        <authorList>
            <person name="Zhang X."/>
        </authorList>
    </citation>
    <scope>NUCLEOTIDE SEQUENCE [LARGE SCALE GENOMIC DNA]</scope>
    <source>
        <strain evidence="2 3">JCM 16595</strain>
    </source>
</reference>
<sequence>MKPRILITGASGFVGYHLISAAYDAGMEVHAAIRSSSNISHLQHFNLRYVIPDYTDQESLCKLLEEHQYDYIIHAAGTTKARTGADYDAVNAMYTLNLAQAAQKAAIPLKKFVFISSLAALGPVAYDAAWPVPDGADANPVTLYGKSKLRAEKYLATMTALPWIVLRPTAVYGPLEKDLFVLFKTFKKGFEFHMGREPQQLSFVYVKDLADAVMLALTSPSIQTGYNISDGHSYSRYALADISRRIFGVRMLRIHVPLALAKPAITLLEKMSRGIPLLNNDKLLEVSAPSWNCNIQQIKRDLGYNPAYNLEKGMKETIEWYTNNKWF</sequence>